<evidence type="ECO:0000256" key="7">
    <source>
        <dbReference type="ARBA" id="ARBA00023012"/>
    </source>
</evidence>
<dbReference type="GO" id="GO:0000155">
    <property type="term" value="F:phosphorelay sensor kinase activity"/>
    <property type="evidence" value="ECO:0007669"/>
    <property type="project" value="InterPro"/>
</dbReference>
<keyword evidence="7" id="KW-0902">Two-component regulatory system</keyword>
<keyword evidence="8 9" id="KW-0472">Membrane</keyword>
<evidence type="ECO:0000259" key="11">
    <source>
        <dbReference type="PROSITE" id="PS50885"/>
    </source>
</evidence>
<dbReference type="Gene3D" id="3.30.565.10">
    <property type="entry name" value="Histidine kinase-like ATPase, C-terminal domain"/>
    <property type="match status" value="1"/>
</dbReference>
<organism evidence="12 13">
    <name type="scientific">Companilactobacillus zhachilii</name>
    <dbReference type="NCBI Taxonomy" id="2304606"/>
    <lineage>
        <taxon>Bacteria</taxon>
        <taxon>Bacillati</taxon>
        <taxon>Bacillota</taxon>
        <taxon>Bacilli</taxon>
        <taxon>Lactobacillales</taxon>
        <taxon>Lactobacillaceae</taxon>
        <taxon>Companilactobacillus</taxon>
    </lineage>
</organism>
<dbReference type="Proteomes" id="UP000267208">
    <property type="component" value="Chromosome"/>
</dbReference>
<comment type="subcellular location">
    <subcellularLocation>
        <location evidence="2">Membrane</location>
    </subcellularLocation>
</comment>
<dbReference type="KEGG" id="lzh:D1B17_11180"/>
<name>A0A386PW09_9LACO</name>
<evidence type="ECO:0000256" key="3">
    <source>
        <dbReference type="ARBA" id="ARBA00012438"/>
    </source>
</evidence>
<feature type="transmembrane region" description="Helical" evidence="9">
    <location>
        <begin position="161"/>
        <end position="183"/>
    </location>
</feature>
<dbReference type="InterPro" id="IPR003660">
    <property type="entry name" value="HAMP_dom"/>
</dbReference>
<feature type="domain" description="Histidine kinase" evidence="10">
    <location>
        <begin position="251"/>
        <end position="463"/>
    </location>
</feature>
<dbReference type="PROSITE" id="PS50885">
    <property type="entry name" value="HAMP"/>
    <property type="match status" value="1"/>
</dbReference>
<dbReference type="FunFam" id="1.10.287.130:FF:000001">
    <property type="entry name" value="Two-component sensor histidine kinase"/>
    <property type="match status" value="1"/>
</dbReference>
<evidence type="ECO:0000259" key="10">
    <source>
        <dbReference type="PROSITE" id="PS50109"/>
    </source>
</evidence>
<feature type="transmembrane region" description="Helical" evidence="9">
    <location>
        <begin position="21"/>
        <end position="42"/>
    </location>
</feature>
<evidence type="ECO:0000256" key="9">
    <source>
        <dbReference type="SAM" id="Phobius"/>
    </source>
</evidence>
<proteinExistence type="predicted"/>
<dbReference type="EMBL" id="CP031933">
    <property type="protein sequence ID" value="AYE39159.1"/>
    <property type="molecule type" value="Genomic_DNA"/>
</dbReference>
<dbReference type="SMART" id="SM00387">
    <property type="entry name" value="HATPase_c"/>
    <property type="match status" value="1"/>
</dbReference>
<evidence type="ECO:0000313" key="12">
    <source>
        <dbReference type="EMBL" id="AYE39159.1"/>
    </source>
</evidence>
<dbReference type="PANTHER" id="PTHR45453:SF1">
    <property type="entry name" value="PHOSPHATE REGULON SENSOR PROTEIN PHOR"/>
    <property type="match status" value="1"/>
</dbReference>
<dbReference type="InterPro" id="IPR005467">
    <property type="entry name" value="His_kinase_dom"/>
</dbReference>
<dbReference type="AlphaFoldDB" id="A0A386PW09"/>
<evidence type="ECO:0000256" key="8">
    <source>
        <dbReference type="ARBA" id="ARBA00023136"/>
    </source>
</evidence>
<sequence length="466" mass="52317">MKVTKKSPTYQELINNAIRKLVIIITLSISALILVVVGLQQYSQTVHEANGQMMSLYRSNIDDIPGFIQWSNQNNRHTKQNTVIRVKTKKSSITAASNRAGQEIMTTSTSKKFISQRKIMILPGQHIVYVQGYGLFLFYTRKDADTTYQLWTSLSRLINSLLLLLIIISIIVFVTLGFGTWWAQQLAAKLSAPTIELVKETRSTAKDADTDQPKLEVPDSPQEIQELGNAFNELLASQNQRLQREKDFVSNASHELKTPIAAIRGNINLIKRHGDKHPDVIPESLGFIDEESLRMQNLITNLLHLSRADRADLVLEDVNLSEIAEQLGKQYQKTLDHQLQLSIAPNLYILGNTDTLKQIIVALLDNANKYSPEKAPIILKLADINKKIELSVQDFGMGIPDDKKDLIFQRFYRVDTSHSTEIKGSGLGLSIVSQLVKINNASIKVLDNQPQGSIFTVSFDEVQSDN</sequence>
<accession>A0A386PW09</accession>
<dbReference type="GO" id="GO:0004721">
    <property type="term" value="F:phosphoprotein phosphatase activity"/>
    <property type="evidence" value="ECO:0007669"/>
    <property type="project" value="TreeGrafter"/>
</dbReference>
<dbReference type="SMART" id="SM00388">
    <property type="entry name" value="HisKA"/>
    <property type="match status" value="1"/>
</dbReference>
<dbReference type="GO" id="GO:0005886">
    <property type="term" value="C:plasma membrane"/>
    <property type="evidence" value="ECO:0007669"/>
    <property type="project" value="TreeGrafter"/>
</dbReference>
<dbReference type="InterPro" id="IPR003594">
    <property type="entry name" value="HATPase_dom"/>
</dbReference>
<dbReference type="SUPFAM" id="SSF47384">
    <property type="entry name" value="Homodimeric domain of signal transducing histidine kinase"/>
    <property type="match status" value="1"/>
</dbReference>
<dbReference type="InterPro" id="IPR003661">
    <property type="entry name" value="HisK_dim/P_dom"/>
</dbReference>
<evidence type="ECO:0000256" key="5">
    <source>
        <dbReference type="ARBA" id="ARBA00022679"/>
    </source>
</evidence>
<dbReference type="SUPFAM" id="SSF55874">
    <property type="entry name" value="ATPase domain of HSP90 chaperone/DNA topoisomerase II/histidine kinase"/>
    <property type="match status" value="1"/>
</dbReference>
<dbReference type="Pfam" id="PF00512">
    <property type="entry name" value="HisKA"/>
    <property type="match status" value="1"/>
</dbReference>
<dbReference type="FunFam" id="3.30.565.10:FF:000006">
    <property type="entry name" value="Sensor histidine kinase WalK"/>
    <property type="match status" value="1"/>
</dbReference>
<keyword evidence="9" id="KW-1133">Transmembrane helix</keyword>
<evidence type="ECO:0000256" key="1">
    <source>
        <dbReference type="ARBA" id="ARBA00000085"/>
    </source>
</evidence>
<evidence type="ECO:0000313" key="13">
    <source>
        <dbReference type="Proteomes" id="UP000267208"/>
    </source>
</evidence>
<dbReference type="InterPro" id="IPR036890">
    <property type="entry name" value="HATPase_C_sf"/>
</dbReference>
<keyword evidence="6 12" id="KW-0418">Kinase</keyword>
<dbReference type="InterPro" id="IPR004358">
    <property type="entry name" value="Sig_transdc_His_kin-like_C"/>
</dbReference>
<protein>
    <recommendedName>
        <fullName evidence="3">histidine kinase</fullName>
        <ecNumber evidence="3">2.7.13.3</ecNumber>
    </recommendedName>
</protein>
<dbReference type="GO" id="GO:0016036">
    <property type="term" value="P:cellular response to phosphate starvation"/>
    <property type="evidence" value="ECO:0007669"/>
    <property type="project" value="TreeGrafter"/>
</dbReference>
<keyword evidence="13" id="KW-1185">Reference proteome</keyword>
<dbReference type="Gene3D" id="6.10.340.10">
    <property type="match status" value="1"/>
</dbReference>
<dbReference type="Gene3D" id="1.10.287.130">
    <property type="match status" value="1"/>
</dbReference>
<comment type="catalytic activity">
    <reaction evidence="1">
        <text>ATP + protein L-histidine = ADP + protein N-phospho-L-histidine.</text>
        <dbReference type="EC" id="2.7.13.3"/>
    </reaction>
</comment>
<gene>
    <name evidence="12" type="ORF">D1B17_11180</name>
</gene>
<feature type="transmembrane region" description="Helical" evidence="9">
    <location>
        <begin position="119"/>
        <end position="140"/>
    </location>
</feature>
<feature type="domain" description="HAMP" evidence="11">
    <location>
        <begin position="188"/>
        <end position="243"/>
    </location>
</feature>
<dbReference type="Pfam" id="PF02518">
    <property type="entry name" value="HATPase_c"/>
    <property type="match status" value="1"/>
</dbReference>
<reference evidence="13" key="1">
    <citation type="submission" date="2018-08" db="EMBL/GenBank/DDBJ databases">
        <title>Genome of Lactobacillus sp. HBUAS52074.</title>
        <authorList>
            <person name="Guo Z."/>
            <person name="Zhang Z.D."/>
        </authorList>
    </citation>
    <scope>NUCLEOTIDE SEQUENCE [LARGE SCALE GENOMIC DNA]</scope>
    <source>
        <strain evidence="13">HBUAS52074</strain>
    </source>
</reference>
<dbReference type="InterPro" id="IPR036097">
    <property type="entry name" value="HisK_dim/P_sf"/>
</dbReference>
<keyword evidence="9" id="KW-0812">Transmembrane</keyword>
<dbReference type="CDD" id="cd00082">
    <property type="entry name" value="HisKA"/>
    <property type="match status" value="1"/>
</dbReference>
<dbReference type="PROSITE" id="PS50109">
    <property type="entry name" value="HIS_KIN"/>
    <property type="match status" value="1"/>
</dbReference>
<dbReference type="OrthoDB" id="9786919at2"/>
<dbReference type="InterPro" id="IPR050351">
    <property type="entry name" value="BphY/WalK/GraS-like"/>
</dbReference>
<keyword evidence="5" id="KW-0808">Transferase</keyword>
<dbReference type="PRINTS" id="PR00344">
    <property type="entry name" value="BCTRLSENSOR"/>
</dbReference>
<dbReference type="PANTHER" id="PTHR45453">
    <property type="entry name" value="PHOSPHATE REGULON SENSOR PROTEIN PHOR"/>
    <property type="match status" value="1"/>
</dbReference>
<dbReference type="EC" id="2.7.13.3" evidence="3"/>
<evidence type="ECO:0000256" key="2">
    <source>
        <dbReference type="ARBA" id="ARBA00004370"/>
    </source>
</evidence>
<evidence type="ECO:0000256" key="6">
    <source>
        <dbReference type="ARBA" id="ARBA00022777"/>
    </source>
</evidence>
<evidence type="ECO:0000256" key="4">
    <source>
        <dbReference type="ARBA" id="ARBA00022553"/>
    </source>
</evidence>
<dbReference type="RefSeq" id="WP_120143491.1">
    <property type="nucleotide sequence ID" value="NZ_CP031933.2"/>
</dbReference>
<dbReference type="CDD" id="cd00075">
    <property type="entry name" value="HATPase"/>
    <property type="match status" value="1"/>
</dbReference>
<keyword evidence="4" id="KW-0597">Phosphoprotein</keyword>